<name>A0A1I7TLS1_9PELO</name>
<reference evidence="2" key="1">
    <citation type="submission" date="2016-11" db="UniProtKB">
        <authorList>
            <consortium name="WormBaseParasite"/>
        </authorList>
    </citation>
    <scope>IDENTIFICATION</scope>
</reference>
<accession>A0A1I7TLS1</accession>
<evidence type="ECO:0000313" key="2">
    <source>
        <dbReference type="WBParaSite" id="Csp11.Scaffold628.g7178.t2"/>
    </source>
</evidence>
<dbReference type="Proteomes" id="UP000095282">
    <property type="component" value="Unplaced"/>
</dbReference>
<protein>
    <submittedName>
        <fullName evidence="2">Nuclear receptor domain-containing protein</fullName>
    </submittedName>
</protein>
<dbReference type="AlphaFoldDB" id="A0A1I7TLS1"/>
<keyword evidence="1" id="KW-1185">Reference proteome</keyword>
<evidence type="ECO:0000313" key="1">
    <source>
        <dbReference type="Proteomes" id="UP000095282"/>
    </source>
</evidence>
<organism evidence="1 2">
    <name type="scientific">Caenorhabditis tropicalis</name>
    <dbReference type="NCBI Taxonomy" id="1561998"/>
    <lineage>
        <taxon>Eukaryota</taxon>
        <taxon>Metazoa</taxon>
        <taxon>Ecdysozoa</taxon>
        <taxon>Nematoda</taxon>
        <taxon>Chromadorea</taxon>
        <taxon>Rhabditida</taxon>
        <taxon>Rhabditina</taxon>
        <taxon>Rhabditomorpha</taxon>
        <taxon>Rhabditoidea</taxon>
        <taxon>Rhabditidae</taxon>
        <taxon>Peloderinae</taxon>
        <taxon>Caenorhabditis</taxon>
    </lineage>
</organism>
<sequence>MLFKTEPVEEINSILMNYVAPPPAPLQQLQNNIQGFQRIKMEVKQEPNTGYDHGDYSTGGQALQGNPGPFVLGGGLPQLHGQTSKNVHGTCSLGNFCIMSTYKRKDRAPYKVYCGTCGAEFHCFCLGRSNSPLTNKEFHCCGIKAICSAKKAKQGIYFHKRTVQVRNFRVKSEISVYGSFNF</sequence>
<dbReference type="WBParaSite" id="Csp11.Scaffold628.g7178.t2">
    <property type="protein sequence ID" value="Csp11.Scaffold628.g7178.t2"/>
    <property type="gene ID" value="Csp11.Scaffold628.g7178"/>
</dbReference>
<proteinExistence type="predicted"/>